<reference evidence="4" key="1">
    <citation type="submission" date="2017-02" db="EMBL/GenBank/DDBJ databases">
        <title>Tessaracoccus aquaemaris sp. nov., isolated from the intestine of a Korean rockfish, Sebastes schlegelii, in a marine aquaculture pond.</title>
        <authorList>
            <person name="Tak E.J."/>
            <person name="Bae J.-W."/>
        </authorList>
    </citation>
    <scope>NUCLEOTIDE SEQUENCE [LARGE SCALE GENOMIC DNA]</scope>
    <source>
        <strain evidence="4">NSG39</strain>
    </source>
</reference>
<evidence type="ECO:0000313" key="4">
    <source>
        <dbReference type="Proteomes" id="UP000188145"/>
    </source>
</evidence>
<dbReference type="STRING" id="1332264.BW730_10720"/>
<dbReference type="SUPFAM" id="SSF54909">
    <property type="entry name" value="Dimeric alpha+beta barrel"/>
    <property type="match status" value="1"/>
</dbReference>
<dbReference type="Pfam" id="PF03795">
    <property type="entry name" value="YCII"/>
    <property type="match status" value="1"/>
</dbReference>
<dbReference type="Gene3D" id="3.30.70.1060">
    <property type="entry name" value="Dimeric alpha+beta barrel"/>
    <property type="match status" value="1"/>
</dbReference>
<keyword evidence="4" id="KW-1185">Reference proteome</keyword>
<dbReference type="KEGG" id="tes:BW730_10720"/>
<name>A0A1Q2CP87_9ACTN</name>
<comment type="similarity">
    <text evidence="1">Belongs to the YciI family.</text>
</comment>
<dbReference type="Proteomes" id="UP000188145">
    <property type="component" value="Chromosome"/>
</dbReference>
<proteinExistence type="inferred from homology"/>
<dbReference type="RefSeq" id="WP_077686225.1">
    <property type="nucleotide sequence ID" value="NZ_CP019606.1"/>
</dbReference>
<dbReference type="AlphaFoldDB" id="A0A1Q2CP87"/>
<gene>
    <name evidence="3" type="ORF">BW730_10720</name>
</gene>
<accession>A0A1Q2CP87</accession>
<organism evidence="3 4">
    <name type="scientific">Tessaracoccus aquimaris</name>
    <dbReference type="NCBI Taxonomy" id="1332264"/>
    <lineage>
        <taxon>Bacteria</taxon>
        <taxon>Bacillati</taxon>
        <taxon>Actinomycetota</taxon>
        <taxon>Actinomycetes</taxon>
        <taxon>Propionibacteriales</taxon>
        <taxon>Propionibacteriaceae</taxon>
        <taxon>Tessaracoccus</taxon>
    </lineage>
</organism>
<dbReference type="OrthoDB" id="3212458at2"/>
<dbReference type="InterPro" id="IPR005545">
    <property type="entry name" value="YCII"/>
</dbReference>
<evidence type="ECO:0000313" key="3">
    <source>
        <dbReference type="EMBL" id="AQP47895.1"/>
    </source>
</evidence>
<evidence type="ECO:0000259" key="2">
    <source>
        <dbReference type="Pfam" id="PF03795"/>
    </source>
</evidence>
<sequence length="108" mass="11649">MSTYLISFPGPAMRVDPEDLPQVSADADAATREARDAGVLVFAGGIDNAVGPVMVAADGTVTEGTYPQTREFDGGFTVVDVESREEALRWAARFARACRCPQEVREIR</sequence>
<protein>
    <submittedName>
        <fullName evidence="3">Transcription initiation protein</fullName>
    </submittedName>
</protein>
<dbReference type="InterPro" id="IPR011008">
    <property type="entry name" value="Dimeric_a/b-barrel"/>
</dbReference>
<dbReference type="EMBL" id="CP019606">
    <property type="protein sequence ID" value="AQP47895.1"/>
    <property type="molecule type" value="Genomic_DNA"/>
</dbReference>
<feature type="domain" description="YCII-related" evidence="2">
    <location>
        <begin position="32"/>
        <end position="94"/>
    </location>
</feature>
<evidence type="ECO:0000256" key="1">
    <source>
        <dbReference type="ARBA" id="ARBA00007689"/>
    </source>
</evidence>